<reference evidence="1 2" key="1">
    <citation type="submission" date="2018-01" db="EMBL/GenBank/DDBJ databases">
        <title>Bacillus asahii Genome sequencing and assembly.</title>
        <authorList>
            <person name="Jiang H."/>
            <person name="Feng Y."/>
            <person name="Zhao F."/>
            <person name="Lin X."/>
        </authorList>
    </citation>
    <scope>NUCLEOTIDE SEQUENCE [LARGE SCALE GENOMIC DNA]</scope>
    <source>
        <strain evidence="1 2">OM18</strain>
    </source>
</reference>
<accession>A0A3Q9RPM7</accession>
<organism evidence="1 2">
    <name type="scientific">Peribacillus asahii</name>
    <dbReference type="NCBI Taxonomy" id="228899"/>
    <lineage>
        <taxon>Bacteria</taxon>
        <taxon>Bacillati</taxon>
        <taxon>Bacillota</taxon>
        <taxon>Bacilli</taxon>
        <taxon>Bacillales</taxon>
        <taxon>Bacillaceae</taxon>
        <taxon>Peribacillus</taxon>
    </lineage>
</organism>
<dbReference type="EMBL" id="CP026095">
    <property type="protein sequence ID" value="AZV44339.1"/>
    <property type="molecule type" value="Genomic_DNA"/>
</dbReference>
<gene>
    <name evidence="1" type="ORF">BAOM_3730</name>
</gene>
<evidence type="ECO:0000313" key="1">
    <source>
        <dbReference type="EMBL" id="AZV44339.1"/>
    </source>
</evidence>
<proteinExistence type="predicted"/>
<protein>
    <submittedName>
        <fullName evidence="1">Uncharacterized protein</fullName>
    </submittedName>
</protein>
<name>A0A3Q9RPM7_9BACI</name>
<dbReference type="AlphaFoldDB" id="A0A3Q9RPM7"/>
<dbReference type="OrthoDB" id="9800296at2"/>
<sequence length="86" mass="10049">MENHFVETDLQKAHKYSSKNRLDLENDNLCGCFHCLTIFNPNEIEEWLDDDDTAECPYCGIDSVIGESSGFPITKMFLKEMHKIWF</sequence>
<dbReference type="Proteomes" id="UP000283095">
    <property type="component" value="Chromosome"/>
</dbReference>
<evidence type="ECO:0000313" key="2">
    <source>
        <dbReference type="Proteomes" id="UP000283095"/>
    </source>
</evidence>
<dbReference type="RefSeq" id="WP_127761339.1">
    <property type="nucleotide sequence ID" value="NZ_CP026095.1"/>
</dbReference>
<dbReference type="KEGG" id="pasa:BAOM_3730"/>